<dbReference type="InterPro" id="IPR015943">
    <property type="entry name" value="WD40/YVTN_repeat-like_dom_sf"/>
</dbReference>
<keyword evidence="4" id="KW-0677">Repeat</keyword>
<accession>A0A397TWA0</accession>
<organism evidence="6 7">
    <name type="scientific">Gigaspora rosea</name>
    <dbReference type="NCBI Taxonomy" id="44941"/>
    <lineage>
        <taxon>Eukaryota</taxon>
        <taxon>Fungi</taxon>
        <taxon>Fungi incertae sedis</taxon>
        <taxon>Mucoromycota</taxon>
        <taxon>Glomeromycotina</taxon>
        <taxon>Glomeromycetes</taxon>
        <taxon>Diversisporales</taxon>
        <taxon>Gigasporaceae</taxon>
        <taxon>Gigaspora</taxon>
    </lineage>
</organism>
<comment type="subcellular location">
    <subcellularLocation>
        <location evidence="1">Nucleus envelope</location>
    </subcellularLocation>
</comment>
<dbReference type="GO" id="GO:0035859">
    <property type="term" value="C:Seh1-associated complex"/>
    <property type="evidence" value="ECO:0007669"/>
    <property type="project" value="TreeGrafter"/>
</dbReference>
<evidence type="ECO:0000256" key="4">
    <source>
        <dbReference type="ARBA" id="ARBA00022737"/>
    </source>
</evidence>
<name>A0A397TWA0_9GLOM</name>
<dbReference type="GO" id="GO:0034198">
    <property type="term" value="P:cellular response to amino acid starvation"/>
    <property type="evidence" value="ECO:0007669"/>
    <property type="project" value="TreeGrafter"/>
</dbReference>
<evidence type="ECO:0000256" key="5">
    <source>
        <dbReference type="ARBA" id="ARBA00023242"/>
    </source>
</evidence>
<keyword evidence="2" id="KW-0813">Transport</keyword>
<keyword evidence="5" id="KW-0539">Nucleus</keyword>
<dbReference type="Proteomes" id="UP000266673">
    <property type="component" value="Unassembled WGS sequence"/>
</dbReference>
<gene>
    <name evidence="6" type="ORF">C2G38_2125427</name>
</gene>
<dbReference type="STRING" id="44941.A0A397TWA0"/>
<dbReference type="PANTHER" id="PTHR11024:SF3">
    <property type="entry name" value="NUCLEOPORIN SEH1"/>
    <property type="match status" value="1"/>
</dbReference>
<evidence type="ECO:0000256" key="2">
    <source>
        <dbReference type="ARBA" id="ARBA00022448"/>
    </source>
</evidence>
<dbReference type="AlphaFoldDB" id="A0A397TWA0"/>
<evidence type="ECO:0000256" key="3">
    <source>
        <dbReference type="ARBA" id="ARBA00022574"/>
    </source>
</evidence>
<evidence type="ECO:0000256" key="1">
    <source>
        <dbReference type="ARBA" id="ARBA00004259"/>
    </source>
</evidence>
<evidence type="ECO:0008006" key="8">
    <source>
        <dbReference type="Google" id="ProtNLM"/>
    </source>
</evidence>
<keyword evidence="3" id="KW-0853">WD repeat</keyword>
<reference evidence="6 7" key="1">
    <citation type="submission" date="2018-06" db="EMBL/GenBank/DDBJ databases">
        <title>Comparative genomics reveals the genomic features of Rhizophagus irregularis, R. cerebriforme, R. diaphanum and Gigaspora rosea, and their symbiotic lifestyle signature.</title>
        <authorList>
            <person name="Morin E."/>
            <person name="San Clemente H."/>
            <person name="Chen E.C.H."/>
            <person name="De La Providencia I."/>
            <person name="Hainaut M."/>
            <person name="Kuo A."/>
            <person name="Kohler A."/>
            <person name="Murat C."/>
            <person name="Tang N."/>
            <person name="Roy S."/>
            <person name="Loubradou J."/>
            <person name="Henrissat B."/>
            <person name="Grigoriev I.V."/>
            <person name="Corradi N."/>
            <person name="Roux C."/>
            <person name="Martin F.M."/>
        </authorList>
    </citation>
    <scope>NUCLEOTIDE SEQUENCE [LARGE SCALE GENOMIC DNA]</scope>
    <source>
        <strain evidence="6 7">DAOM 194757</strain>
    </source>
</reference>
<dbReference type="Gene3D" id="2.130.10.10">
    <property type="entry name" value="YVTN repeat-like/Quinoprotein amine dehydrogenase"/>
    <property type="match status" value="1"/>
</dbReference>
<dbReference type="GO" id="GO:0031080">
    <property type="term" value="C:nuclear pore outer ring"/>
    <property type="evidence" value="ECO:0007669"/>
    <property type="project" value="TreeGrafter"/>
</dbReference>
<protein>
    <recommendedName>
        <fullName evidence="8">WD40-repeat-containing domain protein</fullName>
    </recommendedName>
</protein>
<dbReference type="PANTHER" id="PTHR11024">
    <property type="entry name" value="NUCLEAR PORE COMPLEX PROTEIN SEC13 / SEH1 FAMILY MEMBER"/>
    <property type="match status" value="1"/>
</dbReference>
<keyword evidence="7" id="KW-1185">Reference proteome</keyword>
<comment type="caution">
    <text evidence="6">The sequence shown here is derived from an EMBL/GenBank/DDBJ whole genome shotgun (WGS) entry which is preliminary data.</text>
</comment>
<dbReference type="EMBL" id="QKWP01002725">
    <property type="protein sequence ID" value="RIB02352.1"/>
    <property type="molecule type" value="Genomic_DNA"/>
</dbReference>
<feature type="non-terminal residue" evidence="6">
    <location>
        <position position="1"/>
    </location>
</feature>
<dbReference type="GO" id="GO:0005198">
    <property type="term" value="F:structural molecule activity"/>
    <property type="evidence" value="ECO:0007669"/>
    <property type="project" value="InterPro"/>
</dbReference>
<proteinExistence type="predicted"/>
<evidence type="ECO:0000313" key="6">
    <source>
        <dbReference type="EMBL" id="RIB02352.1"/>
    </source>
</evidence>
<dbReference type="GO" id="GO:1904263">
    <property type="term" value="P:positive regulation of TORC1 signaling"/>
    <property type="evidence" value="ECO:0007669"/>
    <property type="project" value="TreeGrafter"/>
</dbReference>
<sequence length="89" mass="10376">LEFFKLSNKPDGYFVENIAMLLDHVEWDITGTILSSSGDDGKVRLWKSSHNSGWKCMSFISYERQTDNIRCRNSCINFLYKTLPIISHR</sequence>
<dbReference type="InterPro" id="IPR037363">
    <property type="entry name" value="Sec13/Seh1_fam"/>
</dbReference>
<dbReference type="OrthoDB" id="5566198at2759"/>
<evidence type="ECO:0000313" key="7">
    <source>
        <dbReference type="Proteomes" id="UP000266673"/>
    </source>
</evidence>